<name>A0A2M7QIU7_9BACT</name>
<dbReference type="Gene3D" id="1.20.81.30">
    <property type="entry name" value="Type II secretion system (T2SS), domain F"/>
    <property type="match status" value="2"/>
</dbReference>
<evidence type="ECO:0000313" key="10">
    <source>
        <dbReference type="EMBL" id="PIY72264.1"/>
    </source>
</evidence>
<evidence type="ECO:0000256" key="1">
    <source>
        <dbReference type="ARBA" id="ARBA00004429"/>
    </source>
</evidence>
<comment type="caution">
    <text evidence="10">The sequence shown here is derived from an EMBL/GenBank/DDBJ whole genome shotgun (WGS) entry which is preliminary data.</text>
</comment>
<dbReference type="PANTHER" id="PTHR30012:SF0">
    <property type="entry name" value="TYPE II SECRETION SYSTEM PROTEIN F-RELATED"/>
    <property type="match status" value="1"/>
</dbReference>
<evidence type="ECO:0000313" key="11">
    <source>
        <dbReference type="Proteomes" id="UP000229401"/>
    </source>
</evidence>
<accession>A0A2M7QIU7</accession>
<evidence type="ECO:0000256" key="7">
    <source>
        <dbReference type="ARBA" id="ARBA00023136"/>
    </source>
</evidence>
<comment type="similarity">
    <text evidence="2">Belongs to the GSP F family.</text>
</comment>
<keyword evidence="5 8" id="KW-0812">Transmembrane</keyword>
<dbReference type="AlphaFoldDB" id="A0A2M7QIU7"/>
<dbReference type="PANTHER" id="PTHR30012">
    <property type="entry name" value="GENERAL SECRETION PATHWAY PROTEIN"/>
    <property type="match status" value="1"/>
</dbReference>
<reference evidence="11" key="1">
    <citation type="submission" date="2017-09" db="EMBL/GenBank/DDBJ databases">
        <title>Depth-based differentiation of microbial function through sediment-hosted aquifers and enrichment of novel symbionts in the deep terrestrial subsurface.</title>
        <authorList>
            <person name="Probst A.J."/>
            <person name="Ladd B."/>
            <person name="Jarett J.K."/>
            <person name="Geller-Mcgrath D.E."/>
            <person name="Sieber C.M.K."/>
            <person name="Emerson J.B."/>
            <person name="Anantharaman K."/>
            <person name="Thomas B.C."/>
            <person name="Malmstrom R."/>
            <person name="Stieglmeier M."/>
            <person name="Klingl A."/>
            <person name="Woyke T."/>
            <person name="Ryan C.M."/>
            <person name="Banfield J.F."/>
        </authorList>
    </citation>
    <scope>NUCLEOTIDE SEQUENCE [LARGE SCALE GENOMIC DNA]</scope>
</reference>
<dbReference type="EMBL" id="PFLI01000065">
    <property type="protein sequence ID" value="PIY72264.1"/>
    <property type="molecule type" value="Genomic_DNA"/>
</dbReference>
<keyword evidence="6 8" id="KW-1133">Transmembrane helix</keyword>
<dbReference type="Pfam" id="PF00482">
    <property type="entry name" value="T2SSF"/>
    <property type="match status" value="2"/>
</dbReference>
<dbReference type="InterPro" id="IPR003004">
    <property type="entry name" value="GspF/PilC"/>
</dbReference>
<evidence type="ECO:0000256" key="2">
    <source>
        <dbReference type="ARBA" id="ARBA00005745"/>
    </source>
</evidence>
<keyword evidence="4" id="KW-0997">Cell inner membrane</keyword>
<evidence type="ECO:0000256" key="6">
    <source>
        <dbReference type="ARBA" id="ARBA00022989"/>
    </source>
</evidence>
<dbReference type="GO" id="GO:0005886">
    <property type="term" value="C:plasma membrane"/>
    <property type="evidence" value="ECO:0007669"/>
    <property type="project" value="UniProtKB-SubCell"/>
</dbReference>
<evidence type="ECO:0000256" key="4">
    <source>
        <dbReference type="ARBA" id="ARBA00022519"/>
    </source>
</evidence>
<evidence type="ECO:0000256" key="5">
    <source>
        <dbReference type="ARBA" id="ARBA00022692"/>
    </source>
</evidence>
<feature type="domain" description="Type II secretion system protein GspF" evidence="9">
    <location>
        <begin position="268"/>
        <end position="389"/>
    </location>
</feature>
<feature type="domain" description="Type II secretion system protein GspF" evidence="9">
    <location>
        <begin position="64"/>
        <end position="187"/>
    </location>
</feature>
<gene>
    <name evidence="10" type="ORF">COY87_01985</name>
</gene>
<sequence length="398" mass="44724">MYWFKALKNGVVINQKIESNSEQDVVDYLKRNDYVPIKVQEIKPLLPELMTMFDRIGFGDIVDFTRQLAIMLNAGLTLIDSFSILQKQITKPSLLLMIKNIYKDVLGGSTFSKALQKYPTHFSNLYISLVKSGEASGKISEILLRLADNLEKQREFQSKIKGALVYPVIVVIGMIGVMFVMVTFVVPKLLNLYKDFNVTLPMSTQILIFISNISTKFWPFIFLGIFASFILIKRYLNTKIGKQSFDEFTLKLPVFGKIVSISALVDTTRTLSILIGSGVSILESLNIIIDTSGNMVYQNAFTHIYKQVEKGFALGTALENEKLFPPILIQMTTVGEQTGHLDDTLSRISKYFEMESEMAVKTMTTLIEPLILVFLGLGVGFLVLAVITPIYNLTSSIK</sequence>
<dbReference type="PRINTS" id="PR00812">
    <property type="entry name" value="BCTERIALGSPF"/>
</dbReference>
<proteinExistence type="inferred from homology"/>
<dbReference type="InterPro" id="IPR042094">
    <property type="entry name" value="T2SS_GspF_sf"/>
</dbReference>
<evidence type="ECO:0000256" key="8">
    <source>
        <dbReference type="SAM" id="Phobius"/>
    </source>
</evidence>
<keyword evidence="3" id="KW-1003">Cell membrane</keyword>
<feature type="transmembrane region" description="Helical" evidence="8">
    <location>
        <begin position="206"/>
        <end position="232"/>
    </location>
</feature>
<dbReference type="FunFam" id="1.20.81.30:FF:000001">
    <property type="entry name" value="Type II secretion system protein F"/>
    <property type="match status" value="2"/>
</dbReference>
<dbReference type="Proteomes" id="UP000229401">
    <property type="component" value="Unassembled WGS sequence"/>
</dbReference>
<organism evidence="10 11">
    <name type="scientific">Candidatus Roizmanbacteria bacterium CG_4_10_14_0_8_um_filter_33_9</name>
    <dbReference type="NCBI Taxonomy" id="1974826"/>
    <lineage>
        <taxon>Bacteria</taxon>
        <taxon>Candidatus Roizmaniibacteriota</taxon>
    </lineage>
</organism>
<protein>
    <recommendedName>
        <fullName evidence="9">Type II secretion system protein GspF domain-containing protein</fullName>
    </recommendedName>
</protein>
<dbReference type="InterPro" id="IPR018076">
    <property type="entry name" value="T2SS_GspF_dom"/>
</dbReference>
<keyword evidence="7 8" id="KW-0472">Membrane</keyword>
<feature type="transmembrane region" description="Helical" evidence="8">
    <location>
        <begin position="370"/>
        <end position="391"/>
    </location>
</feature>
<feature type="transmembrane region" description="Helical" evidence="8">
    <location>
        <begin position="163"/>
        <end position="186"/>
    </location>
</feature>
<evidence type="ECO:0000259" key="9">
    <source>
        <dbReference type="Pfam" id="PF00482"/>
    </source>
</evidence>
<comment type="subcellular location">
    <subcellularLocation>
        <location evidence="1">Cell inner membrane</location>
        <topology evidence="1">Multi-pass membrane protein</topology>
    </subcellularLocation>
</comment>
<evidence type="ECO:0000256" key="3">
    <source>
        <dbReference type="ARBA" id="ARBA00022475"/>
    </source>
</evidence>